<evidence type="ECO:0000259" key="1">
    <source>
        <dbReference type="Pfam" id="PF00248"/>
    </source>
</evidence>
<organism evidence="2">
    <name type="scientific">Candidatus Moduliflexus flocculans</name>
    <dbReference type="NCBI Taxonomy" id="1499966"/>
    <lineage>
        <taxon>Bacteria</taxon>
        <taxon>Candidatus Moduliflexota</taxon>
        <taxon>Candidatus Moduliflexia</taxon>
        <taxon>Candidatus Moduliflexales</taxon>
        <taxon>Candidatus Moduliflexaceae</taxon>
    </lineage>
</organism>
<dbReference type="AlphaFoldDB" id="A0A0S6VSY1"/>
<dbReference type="SUPFAM" id="SSF51430">
    <property type="entry name" value="NAD(P)-linked oxidoreductase"/>
    <property type="match status" value="1"/>
</dbReference>
<protein>
    <submittedName>
        <fullName evidence="2">Aldo/keto reductase</fullName>
    </submittedName>
</protein>
<dbReference type="HOGENOM" id="CLU_023205_2_3_0"/>
<dbReference type="Pfam" id="PF00248">
    <property type="entry name" value="Aldo_ket_red"/>
    <property type="match status" value="1"/>
</dbReference>
<keyword evidence="3" id="KW-1185">Reference proteome</keyword>
<dbReference type="Gene3D" id="3.20.20.100">
    <property type="entry name" value="NADP-dependent oxidoreductase domain"/>
    <property type="match status" value="1"/>
</dbReference>
<evidence type="ECO:0000313" key="2">
    <source>
        <dbReference type="EMBL" id="GAK50603.1"/>
    </source>
</evidence>
<sequence>MLYFACFAVNNHTMKYRQLGKTDLRISEVSFGCMSLGKNQAENTALLRKAFENGINLFDTADLYQYGQNEIIVGQALHDVRRDALIATKVGNQWRQDGSGWDWNPRKSYILQAVEASLTRLQTDYIDLYQLHGGTIDDPIDETLEAFDLLKQQGKIRHYGISSIRPNIIREYASRSHIVSVMMQYSLLDRRPEETCFSLLEDYQIGVFARGSLAKGLLAGKPAESFLQYSPQEVHAAAEAIHACANAHRSPGQTALRFVLRHPAITTAVAGIRTMRQLDDCLGVATAPPLTDEEITMLRHALPLNMYDAHR</sequence>
<evidence type="ECO:0000313" key="3">
    <source>
        <dbReference type="Proteomes" id="UP000030700"/>
    </source>
</evidence>
<dbReference type="STRING" id="1499966.U14_01836"/>
<dbReference type="Proteomes" id="UP000030700">
    <property type="component" value="Unassembled WGS sequence"/>
</dbReference>
<reference evidence="2" key="1">
    <citation type="journal article" date="2015" name="PeerJ">
        <title>First genomic representation of candidate bacterial phylum KSB3 points to enhanced environmental sensing as a trigger of wastewater bulking.</title>
        <authorList>
            <person name="Sekiguchi Y."/>
            <person name="Ohashi A."/>
            <person name="Parks D.H."/>
            <person name="Yamauchi T."/>
            <person name="Tyson G.W."/>
            <person name="Hugenholtz P."/>
        </authorList>
    </citation>
    <scope>NUCLEOTIDE SEQUENCE [LARGE SCALE GENOMIC DNA]</scope>
</reference>
<accession>A0A0S6VSY1</accession>
<dbReference type="PANTHER" id="PTHR43312:SF1">
    <property type="entry name" value="NADP-DEPENDENT OXIDOREDUCTASE DOMAIN-CONTAINING PROTEIN"/>
    <property type="match status" value="1"/>
</dbReference>
<feature type="domain" description="NADP-dependent oxidoreductase" evidence="1">
    <location>
        <begin position="29"/>
        <end position="300"/>
    </location>
</feature>
<dbReference type="InterPro" id="IPR053135">
    <property type="entry name" value="AKR2_Oxidoreductase"/>
</dbReference>
<gene>
    <name evidence="2" type="ORF">U14_01836</name>
</gene>
<name>A0A0S6VSY1_9BACT</name>
<dbReference type="EMBL" id="DF820456">
    <property type="protein sequence ID" value="GAK50603.1"/>
    <property type="molecule type" value="Genomic_DNA"/>
</dbReference>
<dbReference type="PANTHER" id="PTHR43312">
    <property type="entry name" value="D-THREO-ALDOSE 1-DEHYDROGENASE"/>
    <property type="match status" value="1"/>
</dbReference>
<dbReference type="InterPro" id="IPR036812">
    <property type="entry name" value="NAD(P)_OxRdtase_dom_sf"/>
</dbReference>
<dbReference type="InterPro" id="IPR023210">
    <property type="entry name" value="NADP_OxRdtase_dom"/>
</dbReference>
<dbReference type="CDD" id="cd19086">
    <property type="entry name" value="AKR_AKR11C1"/>
    <property type="match status" value="1"/>
</dbReference>
<proteinExistence type="predicted"/>